<feature type="region of interest" description="Disordered" evidence="1">
    <location>
        <begin position="352"/>
        <end position="390"/>
    </location>
</feature>
<feature type="compositionally biased region" description="Basic and acidic residues" evidence="1">
    <location>
        <begin position="378"/>
        <end position="390"/>
    </location>
</feature>
<dbReference type="PANTHER" id="PTHR36168:SF1">
    <property type="entry name" value="ORC1-LIKE AAA ATPASE DOMAIN-CONTAINING PROTEIN"/>
    <property type="match status" value="1"/>
</dbReference>
<feature type="domain" description="AAA protein C-terminal winged helix" evidence="2">
    <location>
        <begin position="218"/>
        <end position="362"/>
    </location>
</feature>
<sequence length="390" mass="44324">MLANQADGCAMLEAHEDAEVFRLRLGKALDFEFNEVSYLPTCGEKAATHDLASQDSFAGLFQRRDPREAGPILDIERALAKLEKASRDPVPQEARAAHRSHRPERSFHQGCICGLYSFFPFPVFLSDNFHTYRHLKRSATRMHTLSIRDLTPRETHTFLSGTHERLFPSAPPVTPEQSLTVWDLIGGRLNLLAKVVKRMDVEEAAKDLVSEEKEWLHSKLGLIVDHDDDVMDEQKVSSCSFLLFQHFAKLASAPEAHISAAIVQSVEEPVDEAEKSEALELDLVNALPDELDPKVTYREAREIMTRPDYIVDLDAWHIINVDQHHNVRPDSRLMLSVFREIAAEEDFQEKLDSVRDRVDEIEHEKKEERGADDDDDGDTKTPADAEERLV</sequence>
<evidence type="ECO:0000313" key="3">
    <source>
        <dbReference type="EMBL" id="CEQ38698.1"/>
    </source>
</evidence>
<organism evidence="3 4">
    <name type="scientific">Sporidiobolus salmonicolor</name>
    <name type="common">Yeast-like fungus</name>
    <name type="synonym">Sporobolomyces salmonicolor</name>
    <dbReference type="NCBI Taxonomy" id="5005"/>
    <lineage>
        <taxon>Eukaryota</taxon>
        <taxon>Fungi</taxon>
        <taxon>Dikarya</taxon>
        <taxon>Basidiomycota</taxon>
        <taxon>Pucciniomycotina</taxon>
        <taxon>Microbotryomycetes</taxon>
        <taxon>Sporidiobolales</taxon>
        <taxon>Sporidiobolaceae</taxon>
        <taxon>Sporobolomyces</taxon>
    </lineage>
</organism>
<dbReference type="InterPro" id="IPR056808">
    <property type="entry name" value="HTH_AAA"/>
</dbReference>
<reference evidence="4" key="1">
    <citation type="submission" date="2015-02" db="EMBL/GenBank/DDBJ databases">
        <authorList>
            <person name="Gon?alves P."/>
        </authorList>
    </citation>
    <scope>NUCLEOTIDE SEQUENCE [LARGE SCALE GENOMIC DNA]</scope>
</reference>
<dbReference type="PANTHER" id="PTHR36168">
    <property type="entry name" value="CHROMOSOME 1, WHOLE GENOME SHOTGUN SEQUENCE"/>
    <property type="match status" value="1"/>
</dbReference>
<dbReference type="EMBL" id="CENE01000001">
    <property type="protein sequence ID" value="CEQ38698.1"/>
    <property type="molecule type" value="Genomic_DNA"/>
</dbReference>
<evidence type="ECO:0000256" key="1">
    <source>
        <dbReference type="SAM" id="MobiDB-lite"/>
    </source>
</evidence>
<evidence type="ECO:0000259" key="2">
    <source>
        <dbReference type="Pfam" id="PF24913"/>
    </source>
</evidence>
<feature type="non-terminal residue" evidence="3">
    <location>
        <position position="1"/>
    </location>
</feature>
<proteinExistence type="predicted"/>
<dbReference type="AlphaFoldDB" id="A0A0D6EG05"/>
<dbReference type="Pfam" id="PF24913">
    <property type="entry name" value="WHD_AAA_fung"/>
    <property type="match status" value="1"/>
</dbReference>
<dbReference type="Proteomes" id="UP000243876">
    <property type="component" value="Unassembled WGS sequence"/>
</dbReference>
<gene>
    <name evidence="3" type="primary">SPOSA6832_00147</name>
</gene>
<dbReference type="OrthoDB" id="511599at2759"/>
<protein>
    <submittedName>
        <fullName evidence="3">SPOSA6832_00147-mRNA-1:cds</fullName>
    </submittedName>
</protein>
<evidence type="ECO:0000313" key="4">
    <source>
        <dbReference type="Proteomes" id="UP000243876"/>
    </source>
</evidence>
<feature type="compositionally biased region" description="Basic and acidic residues" evidence="1">
    <location>
        <begin position="352"/>
        <end position="369"/>
    </location>
</feature>
<keyword evidence="4" id="KW-1185">Reference proteome</keyword>
<name>A0A0D6EG05_SPOSA</name>
<accession>A0A0D6EG05</accession>